<comment type="caution">
    <text evidence="2">The sequence shown here is derived from an EMBL/GenBank/DDBJ whole genome shotgun (WGS) entry which is preliminary data.</text>
</comment>
<sequence>MAASVTTRLMSALFGTCLPLLSQAVEIPPPAYQLAAYAAGIPSEVLYSVALQESGTFLRGQKKQLVPWPWSLNVAGATYRFATRDDACKALVLAIAKVGRKQVDVGLGQVNMGWNGHRFSFPCEALNPYKNLQVTSQILVEERAKSKDWITAAGRYHRPAGGAPAERYRKLFAKHLSRVTGINQLVADNP</sequence>
<accession>A0ABT9CQG5</accession>
<reference evidence="2 3" key="1">
    <citation type="submission" date="2023-07" db="EMBL/GenBank/DDBJ databases">
        <title>Identification of four novel Pseudomonas species associated with bacterial leaf spot of cucurbits.</title>
        <authorList>
            <person name="Fullem K.R."/>
        </authorList>
    </citation>
    <scope>NUCLEOTIDE SEQUENCE [LARGE SCALE GENOMIC DNA]</scope>
    <source>
        <strain evidence="2 3">KFB 138</strain>
    </source>
</reference>
<feature type="signal peptide" evidence="1">
    <location>
        <begin position="1"/>
        <end position="24"/>
    </location>
</feature>
<evidence type="ECO:0000256" key="1">
    <source>
        <dbReference type="SAM" id="SignalP"/>
    </source>
</evidence>
<dbReference type="SUPFAM" id="SSF53955">
    <property type="entry name" value="Lysozyme-like"/>
    <property type="match status" value="1"/>
</dbReference>
<feature type="chain" id="PRO_5045684232" evidence="1">
    <location>
        <begin position="25"/>
        <end position="190"/>
    </location>
</feature>
<evidence type="ECO:0000313" key="3">
    <source>
        <dbReference type="Proteomes" id="UP001223016"/>
    </source>
</evidence>
<name>A0ABT9CQG5_9PSED</name>
<dbReference type="Proteomes" id="UP001223016">
    <property type="component" value="Unassembled WGS sequence"/>
</dbReference>
<protein>
    <submittedName>
        <fullName evidence="2">Lytic transglycosylase domain-containing protein</fullName>
    </submittedName>
</protein>
<keyword evidence="1" id="KW-0732">Signal</keyword>
<gene>
    <name evidence="2" type="ORF">Q6A51_13150</name>
</gene>
<dbReference type="RefSeq" id="WP_198728781.1">
    <property type="nucleotide sequence ID" value="NZ_JAUQOO010000009.1"/>
</dbReference>
<dbReference type="EMBL" id="JAUQOO010000009">
    <property type="protein sequence ID" value="MDO7927736.1"/>
    <property type="molecule type" value="Genomic_DNA"/>
</dbReference>
<organism evidence="2 3">
    <name type="scientific">Pseudomonas serbiensis</name>
    <dbReference type="NCBI Taxonomy" id="3064350"/>
    <lineage>
        <taxon>Bacteria</taxon>
        <taxon>Pseudomonadati</taxon>
        <taxon>Pseudomonadota</taxon>
        <taxon>Gammaproteobacteria</taxon>
        <taxon>Pseudomonadales</taxon>
        <taxon>Pseudomonadaceae</taxon>
        <taxon>Pseudomonas</taxon>
    </lineage>
</organism>
<dbReference type="InterPro" id="IPR023346">
    <property type="entry name" value="Lysozyme-like_dom_sf"/>
</dbReference>
<keyword evidence="3" id="KW-1185">Reference proteome</keyword>
<proteinExistence type="predicted"/>
<evidence type="ECO:0000313" key="2">
    <source>
        <dbReference type="EMBL" id="MDO7927736.1"/>
    </source>
</evidence>